<feature type="domain" description="B box-type" evidence="6">
    <location>
        <begin position="94"/>
        <end position="136"/>
    </location>
</feature>
<dbReference type="InterPro" id="IPR013083">
    <property type="entry name" value="Znf_RING/FYVE/PHD"/>
</dbReference>
<feature type="domain" description="RING-type" evidence="5">
    <location>
        <begin position="10"/>
        <end position="55"/>
    </location>
</feature>
<feature type="non-terminal residue" evidence="7">
    <location>
        <position position="1"/>
    </location>
</feature>
<dbReference type="EMBL" id="VZRS01011284">
    <property type="protein sequence ID" value="NWW65344.1"/>
    <property type="molecule type" value="Genomic_DNA"/>
</dbReference>
<protein>
    <submittedName>
        <fullName evidence="7">TRI59 protein</fullName>
    </submittedName>
</protein>
<dbReference type="PROSITE" id="PS00518">
    <property type="entry name" value="ZF_RING_1"/>
    <property type="match status" value="1"/>
</dbReference>
<dbReference type="Pfam" id="PF13445">
    <property type="entry name" value="zf-RING_UBOX"/>
    <property type="match status" value="1"/>
</dbReference>
<evidence type="ECO:0000256" key="1">
    <source>
        <dbReference type="ARBA" id="ARBA00022723"/>
    </source>
</evidence>
<name>A0A7K6PVI9_9CORV</name>
<dbReference type="GO" id="GO:0061630">
    <property type="term" value="F:ubiquitin protein ligase activity"/>
    <property type="evidence" value="ECO:0007669"/>
    <property type="project" value="TreeGrafter"/>
</dbReference>
<dbReference type="PROSITE" id="PS50089">
    <property type="entry name" value="ZF_RING_2"/>
    <property type="match status" value="1"/>
</dbReference>
<evidence type="ECO:0000313" key="7">
    <source>
        <dbReference type="EMBL" id="NWW65344.1"/>
    </source>
</evidence>
<evidence type="ECO:0000259" key="6">
    <source>
        <dbReference type="PROSITE" id="PS50119"/>
    </source>
</evidence>
<organism evidence="7 8">
    <name type="scientific">Ifrita kowaldi</name>
    <name type="common">blue-capped ifrita</name>
    <dbReference type="NCBI Taxonomy" id="461245"/>
    <lineage>
        <taxon>Eukaryota</taxon>
        <taxon>Metazoa</taxon>
        <taxon>Chordata</taxon>
        <taxon>Craniata</taxon>
        <taxon>Vertebrata</taxon>
        <taxon>Euteleostomi</taxon>
        <taxon>Archelosauria</taxon>
        <taxon>Archosauria</taxon>
        <taxon>Dinosauria</taxon>
        <taxon>Saurischia</taxon>
        <taxon>Theropoda</taxon>
        <taxon>Coelurosauria</taxon>
        <taxon>Aves</taxon>
        <taxon>Neognathae</taxon>
        <taxon>Neoaves</taxon>
        <taxon>Telluraves</taxon>
        <taxon>Australaves</taxon>
        <taxon>Passeriformes</taxon>
        <taxon>Corvoidea</taxon>
        <taxon>Cinclosomatidae</taxon>
        <taxon>Ifrita</taxon>
    </lineage>
</organism>
<dbReference type="Pfam" id="PF00643">
    <property type="entry name" value="zf-B_box"/>
    <property type="match status" value="1"/>
</dbReference>
<dbReference type="InterPro" id="IPR047153">
    <property type="entry name" value="TRIM45/56/19-like"/>
</dbReference>
<reference evidence="7 8" key="1">
    <citation type="submission" date="2019-09" db="EMBL/GenBank/DDBJ databases">
        <title>Bird 10,000 Genomes (B10K) Project - Family phase.</title>
        <authorList>
            <person name="Zhang G."/>
        </authorList>
    </citation>
    <scope>NUCLEOTIDE SEQUENCE [LARGE SCALE GENOMIC DNA]</scope>
    <source>
        <strain evidence="7">B10K-DU-029-41</strain>
        <tissue evidence="7">Liver</tissue>
    </source>
</reference>
<accession>A0A7K6PVI9</accession>
<comment type="caution">
    <text evidence="7">The sequence shown here is derived from an EMBL/GenBank/DDBJ whole genome shotgun (WGS) entry which is preliminary data.</text>
</comment>
<dbReference type="AlphaFoldDB" id="A0A7K6PVI9"/>
<keyword evidence="8" id="KW-1185">Reference proteome</keyword>
<proteinExistence type="predicted"/>
<dbReference type="SUPFAM" id="SSF57845">
    <property type="entry name" value="B-box zinc-binding domain"/>
    <property type="match status" value="1"/>
</dbReference>
<dbReference type="PANTHER" id="PTHR25462:SF229">
    <property type="entry name" value="TRANSCRIPTION INTERMEDIARY FACTOR 1-BETA"/>
    <property type="match status" value="1"/>
</dbReference>
<sequence length="402" mass="44723">MNGLEEELTCAICFSIFQDPRVLPCSHTFCRACLQERLQPSDELPSGRCLSCPICLALVAVPAAGPKALPVNFALKAVIEKWQQEERAGTGTGAGAGTCRAHPGQPLNVYCLQDRQLVCGQCLTIGKHRGHPIDDLQSAYRKAREASGTLLEELMGKSRSEVFSCSKRLQQQKAQCQSTLQSDREAVLQYFKELGDALEHKKEALLSALDELDSRISEKYDPLIEDVEKLKLDEIELKELHSAVQKEESPLLFLEKLDGLGQRLQVLIQQQLPNPEPVEIHPRMKTLLQDTWSKTEIGQVHKIHIPKFHLTGKSQCSGKQTGAAAVWAALTKPNLIVLVLVLVVSVWHKEISSGAILTPLAVLWKFLLRIYQDSCTYLGDTVQELCHTSALPKELCRRILPD</sequence>
<dbReference type="Gene3D" id="3.30.160.60">
    <property type="entry name" value="Classic Zinc Finger"/>
    <property type="match status" value="1"/>
</dbReference>
<dbReference type="GO" id="GO:0006513">
    <property type="term" value="P:protein monoubiquitination"/>
    <property type="evidence" value="ECO:0007669"/>
    <property type="project" value="TreeGrafter"/>
</dbReference>
<dbReference type="SMART" id="SM00336">
    <property type="entry name" value="BBOX"/>
    <property type="match status" value="1"/>
</dbReference>
<evidence type="ECO:0000256" key="3">
    <source>
        <dbReference type="ARBA" id="ARBA00022833"/>
    </source>
</evidence>
<keyword evidence="1" id="KW-0479">Metal-binding</keyword>
<dbReference type="PANTHER" id="PTHR25462">
    <property type="entry name" value="BONUS, ISOFORM C-RELATED"/>
    <property type="match status" value="1"/>
</dbReference>
<dbReference type="InterPro" id="IPR017907">
    <property type="entry name" value="Znf_RING_CS"/>
</dbReference>
<dbReference type="InterPro" id="IPR000315">
    <property type="entry name" value="Znf_B-box"/>
</dbReference>
<dbReference type="InterPro" id="IPR001841">
    <property type="entry name" value="Znf_RING"/>
</dbReference>
<dbReference type="Proteomes" id="UP000542689">
    <property type="component" value="Unassembled WGS sequence"/>
</dbReference>
<dbReference type="PROSITE" id="PS50119">
    <property type="entry name" value="ZF_BBOX"/>
    <property type="match status" value="1"/>
</dbReference>
<evidence type="ECO:0000259" key="5">
    <source>
        <dbReference type="PROSITE" id="PS50089"/>
    </source>
</evidence>
<dbReference type="InterPro" id="IPR027370">
    <property type="entry name" value="Znf-RING_euk"/>
</dbReference>
<dbReference type="Gene3D" id="3.30.40.10">
    <property type="entry name" value="Zinc/RING finger domain, C3HC4 (zinc finger)"/>
    <property type="match status" value="1"/>
</dbReference>
<evidence type="ECO:0000256" key="2">
    <source>
        <dbReference type="ARBA" id="ARBA00022771"/>
    </source>
</evidence>
<gene>
    <name evidence="7" type="primary">Trim59</name>
    <name evidence="7" type="ORF">IFRKOW_R10635</name>
</gene>
<evidence type="ECO:0000313" key="8">
    <source>
        <dbReference type="Proteomes" id="UP000542689"/>
    </source>
</evidence>
<dbReference type="GO" id="GO:0008270">
    <property type="term" value="F:zinc ion binding"/>
    <property type="evidence" value="ECO:0007669"/>
    <property type="project" value="UniProtKB-KW"/>
</dbReference>
<evidence type="ECO:0000256" key="4">
    <source>
        <dbReference type="PROSITE-ProRule" id="PRU00024"/>
    </source>
</evidence>
<keyword evidence="3" id="KW-0862">Zinc</keyword>
<dbReference type="SMART" id="SM00184">
    <property type="entry name" value="RING"/>
    <property type="match status" value="1"/>
</dbReference>
<keyword evidence="2 4" id="KW-0863">Zinc-finger</keyword>
<feature type="non-terminal residue" evidence="7">
    <location>
        <position position="402"/>
    </location>
</feature>
<dbReference type="SUPFAM" id="SSF57850">
    <property type="entry name" value="RING/U-box"/>
    <property type="match status" value="1"/>
</dbReference>